<dbReference type="Pfam" id="PF13385">
    <property type="entry name" value="Laminin_G_3"/>
    <property type="match status" value="1"/>
</dbReference>
<evidence type="ECO:0000259" key="6">
    <source>
        <dbReference type="Pfam" id="PF07730"/>
    </source>
</evidence>
<dbReference type="InterPro" id="IPR013783">
    <property type="entry name" value="Ig-like_fold"/>
</dbReference>
<reference evidence="7 8" key="1">
    <citation type="submission" date="2024-04" db="EMBL/GenBank/DDBJ databases">
        <title>Luteolibacter sp. isolated from soil.</title>
        <authorList>
            <person name="An J."/>
        </authorList>
    </citation>
    <scope>NUCLEOTIDE SEQUENCE [LARGE SCALE GENOMIC DNA]</scope>
    <source>
        <strain evidence="7 8">Y139</strain>
    </source>
</reference>
<keyword evidence="8" id="KW-1185">Reference proteome</keyword>
<dbReference type="InterPro" id="IPR036890">
    <property type="entry name" value="HATPase_C_sf"/>
</dbReference>
<dbReference type="Gene3D" id="3.30.565.10">
    <property type="entry name" value="Histidine kinase-like ATPase, C-terminal domain"/>
    <property type="match status" value="1"/>
</dbReference>
<dbReference type="EMBL" id="JBBUKT010000002">
    <property type="protein sequence ID" value="MEK7950285.1"/>
    <property type="molecule type" value="Genomic_DNA"/>
</dbReference>
<keyword evidence="2 7" id="KW-0418">Kinase</keyword>
<comment type="caution">
    <text evidence="7">The sequence shown here is derived from an EMBL/GenBank/DDBJ whole genome shotgun (WGS) entry which is preliminary data.</text>
</comment>
<dbReference type="Gene3D" id="2.60.120.200">
    <property type="match status" value="1"/>
</dbReference>
<dbReference type="Gene3D" id="1.20.5.1930">
    <property type="match status" value="1"/>
</dbReference>
<keyword evidence="4" id="KW-0812">Transmembrane</keyword>
<evidence type="ECO:0000256" key="1">
    <source>
        <dbReference type="ARBA" id="ARBA00022679"/>
    </source>
</evidence>
<dbReference type="InterPro" id="IPR050482">
    <property type="entry name" value="Sensor_HK_TwoCompSys"/>
</dbReference>
<keyword evidence="3" id="KW-0902">Two-component regulatory system</keyword>
<dbReference type="InterPro" id="IPR011712">
    <property type="entry name" value="Sig_transdc_His_kin_sub3_dim/P"/>
</dbReference>
<dbReference type="Pfam" id="PF07730">
    <property type="entry name" value="HisKA_3"/>
    <property type="match status" value="1"/>
</dbReference>
<evidence type="ECO:0000313" key="7">
    <source>
        <dbReference type="EMBL" id="MEK7950285.1"/>
    </source>
</evidence>
<dbReference type="InterPro" id="IPR013320">
    <property type="entry name" value="ConA-like_dom_sf"/>
</dbReference>
<dbReference type="InterPro" id="IPR003594">
    <property type="entry name" value="HATPase_dom"/>
</dbReference>
<protein>
    <submittedName>
        <fullName evidence="7">Histidine kinase</fullName>
    </submittedName>
</protein>
<dbReference type="SUPFAM" id="SSF49899">
    <property type="entry name" value="Concanavalin A-like lectins/glucanases"/>
    <property type="match status" value="1"/>
</dbReference>
<keyword evidence="4" id="KW-0472">Membrane</keyword>
<evidence type="ECO:0000313" key="8">
    <source>
        <dbReference type="Proteomes" id="UP001371305"/>
    </source>
</evidence>
<dbReference type="PANTHER" id="PTHR24421">
    <property type="entry name" value="NITRATE/NITRITE SENSOR PROTEIN NARX-RELATED"/>
    <property type="match status" value="1"/>
</dbReference>
<gene>
    <name evidence="7" type="ORF">WKV53_07250</name>
</gene>
<dbReference type="RefSeq" id="WP_341403749.1">
    <property type="nucleotide sequence ID" value="NZ_JBBUKT010000002.1"/>
</dbReference>
<evidence type="ECO:0000259" key="5">
    <source>
        <dbReference type="Pfam" id="PF02518"/>
    </source>
</evidence>
<dbReference type="Pfam" id="PF02518">
    <property type="entry name" value="HATPase_c"/>
    <property type="match status" value="1"/>
</dbReference>
<name>A0ABU9ASB8_9BACT</name>
<dbReference type="Gene3D" id="2.60.40.10">
    <property type="entry name" value="Immunoglobulins"/>
    <property type="match status" value="1"/>
</dbReference>
<keyword evidence="1" id="KW-0808">Transferase</keyword>
<proteinExistence type="predicted"/>
<dbReference type="GO" id="GO:0016301">
    <property type="term" value="F:kinase activity"/>
    <property type="evidence" value="ECO:0007669"/>
    <property type="project" value="UniProtKB-KW"/>
</dbReference>
<dbReference type="CDD" id="cd16917">
    <property type="entry name" value="HATPase_UhpB-NarQ-NarX-like"/>
    <property type="match status" value="1"/>
</dbReference>
<feature type="domain" description="Signal transduction histidine kinase subgroup 3 dimerisation and phosphoacceptor" evidence="6">
    <location>
        <begin position="658"/>
        <end position="722"/>
    </location>
</feature>
<feature type="transmembrane region" description="Helical" evidence="4">
    <location>
        <begin position="616"/>
        <end position="634"/>
    </location>
</feature>
<feature type="domain" description="Histidine kinase/HSP90-like ATPase" evidence="5">
    <location>
        <begin position="771"/>
        <end position="855"/>
    </location>
</feature>
<evidence type="ECO:0000256" key="4">
    <source>
        <dbReference type="SAM" id="Phobius"/>
    </source>
</evidence>
<evidence type="ECO:0000256" key="3">
    <source>
        <dbReference type="ARBA" id="ARBA00023012"/>
    </source>
</evidence>
<organism evidence="7 8">
    <name type="scientific">Luteolibacter soli</name>
    <dbReference type="NCBI Taxonomy" id="3135280"/>
    <lineage>
        <taxon>Bacteria</taxon>
        <taxon>Pseudomonadati</taxon>
        <taxon>Verrucomicrobiota</taxon>
        <taxon>Verrucomicrobiia</taxon>
        <taxon>Verrucomicrobiales</taxon>
        <taxon>Verrucomicrobiaceae</taxon>
        <taxon>Luteolibacter</taxon>
    </lineage>
</organism>
<keyword evidence="4" id="KW-1133">Transmembrane helix</keyword>
<evidence type="ECO:0000256" key="2">
    <source>
        <dbReference type="ARBA" id="ARBA00022777"/>
    </source>
</evidence>
<sequence length="864" mass="93406">MHSHAPTQAVRGWRPRQLSRWVAWVCLLALTGALLAAEPKVEPYEVDSNTIHLWHLDEQGPPFKDAVNDGSDLRGMHNGAAAGEPGLLGLGRSISFHHDAGGTPGEPSLAGAIVTVAPVLANGSEDNAPEGFRFQGEKGAFTFEAMLKFDELPSQARSIALAIITMDGEQSDRIFSFRVEREGFLSFTPLPNSGAEGGAIASIPVRGPHAINTKDWFHVAVCYDGRPGVPGSLQLYWTRLDAPRESANRIGLGMLSHKLATTTGDFAIGNEARNHLPGNAEAEPFPGLIDEVRVSSVARHPTDFCFVSPGKRGSDYAIPPKEANARGGTFQLGFTGVTVDGEAIQAIPPAGTPLSLSPGLHRMEFEIGAGSNFVGRPVQLRCQLGGFDEHWQESVLGMSLTFEFLDAASKPLSQAQFNMTGSSPGWGTGLGDSNTTIRRGALYSPEDARFLRVTLSSGAQDTSGSLCLDNLDIHLPESPEKPLWANGRFEIGSDVLSPMRAPTGWSRGGEEPAIALVSNKDGSAMLSLIDGDQSMGGKWTATQALDPAKTAGRTLIVTWREAYNVITGNLQRATFLNVPPGEYVFRAIGMTNDSRPETAALTLPILVRPHAWQRGWFWPAVTTCLSSLVAVALIRQRNRRNRQRLRELAFQAALERDRTRIARDVHDDLGTRITVLNLAATLAGRAMEREPDKARKQLEKMKSVSRSLVIAMDELVWAIDPSHDNLDELASRLTQNADEIFQDSEIRYRYDVPDSLPPLPVGSDFRHNVSMAVREALNNVLKHAGPCDLTMTVSFDGKLLEISILDTGRGFTATAAPGGHGLGNFESRLADIGGTCEVRSTPGEGTLVRFLCPVPKNPKALPDD</sequence>
<accession>A0ABU9ASB8</accession>
<dbReference type="SUPFAM" id="SSF55874">
    <property type="entry name" value="ATPase domain of HSP90 chaperone/DNA topoisomerase II/histidine kinase"/>
    <property type="match status" value="1"/>
</dbReference>
<dbReference type="Proteomes" id="UP001371305">
    <property type="component" value="Unassembled WGS sequence"/>
</dbReference>